<organism evidence="1">
    <name type="scientific">Manihot esculenta</name>
    <name type="common">Cassava</name>
    <name type="synonym">Jatropha manihot</name>
    <dbReference type="NCBI Taxonomy" id="3983"/>
    <lineage>
        <taxon>Eukaryota</taxon>
        <taxon>Viridiplantae</taxon>
        <taxon>Streptophyta</taxon>
        <taxon>Embryophyta</taxon>
        <taxon>Tracheophyta</taxon>
        <taxon>Spermatophyta</taxon>
        <taxon>Magnoliopsida</taxon>
        <taxon>eudicotyledons</taxon>
        <taxon>Gunneridae</taxon>
        <taxon>Pentapetalae</taxon>
        <taxon>rosids</taxon>
        <taxon>fabids</taxon>
        <taxon>Malpighiales</taxon>
        <taxon>Euphorbiaceae</taxon>
        <taxon>Crotonoideae</taxon>
        <taxon>Manihoteae</taxon>
        <taxon>Manihot</taxon>
    </lineage>
</organism>
<proteinExistence type="predicted"/>
<evidence type="ECO:0000313" key="1">
    <source>
        <dbReference type="EMBL" id="OAY22334.1"/>
    </source>
</evidence>
<dbReference type="AlphaFoldDB" id="A0A199UCE7"/>
<protein>
    <submittedName>
        <fullName evidence="1">Uncharacterized protein</fullName>
    </submittedName>
</protein>
<accession>A0A199UCE7</accession>
<gene>
    <name evidence="1" type="ORF">MANES_S009700</name>
</gene>
<dbReference type="EMBL" id="KV450443">
    <property type="protein sequence ID" value="OAY22334.1"/>
    <property type="molecule type" value="Genomic_DNA"/>
</dbReference>
<sequence>MVSIVFLWLKECWIGLNQLSSCFFALFLSASDDRVLLMMGRCFGGCVASRVDGIMVWVVGSRF</sequence>
<reference evidence="1" key="1">
    <citation type="submission" date="2016-02" db="EMBL/GenBank/DDBJ databases">
        <title>WGS assembly of Manihot esculenta.</title>
        <authorList>
            <person name="Bredeson J.V."/>
            <person name="Prochnik S.E."/>
            <person name="Lyons J.B."/>
            <person name="Schmutz J."/>
            <person name="Grimwood J."/>
            <person name="Vrebalov J."/>
            <person name="Bart R.S."/>
            <person name="Amuge T."/>
            <person name="Ferguson M.E."/>
            <person name="Green R."/>
            <person name="Putnam N."/>
            <person name="Stites J."/>
            <person name="Rounsley S."/>
            <person name="Rokhsar D.S."/>
        </authorList>
    </citation>
    <scope>NUCLEOTIDE SEQUENCE [LARGE SCALE GENOMIC DNA]</scope>
    <source>
        <tissue evidence="1">Leaf</tissue>
    </source>
</reference>
<name>A0A199UCE7_MANES</name>